<evidence type="ECO:0000313" key="9">
    <source>
        <dbReference type="Proteomes" id="UP001501585"/>
    </source>
</evidence>
<evidence type="ECO:0000256" key="5">
    <source>
        <dbReference type="ARBA" id="ARBA00023136"/>
    </source>
</evidence>
<gene>
    <name evidence="8" type="ORF">GCM10009799_16390</name>
</gene>
<proteinExistence type="predicted"/>
<comment type="caution">
    <text evidence="8">The sequence shown here is derived from an EMBL/GenBank/DDBJ whole genome shotgun (WGS) entry which is preliminary data.</text>
</comment>
<evidence type="ECO:0000313" key="8">
    <source>
        <dbReference type="EMBL" id="GAA1991238.1"/>
    </source>
</evidence>
<accession>A0ABN2SRU4</accession>
<feature type="compositionally biased region" description="Low complexity" evidence="7">
    <location>
        <begin position="305"/>
        <end position="314"/>
    </location>
</feature>
<keyword evidence="5" id="KW-0472">Membrane</keyword>
<dbReference type="EMBL" id="BAAAPC010000006">
    <property type="protein sequence ID" value="GAA1991238.1"/>
    <property type="molecule type" value="Genomic_DNA"/>
</dbReference>
<dbReference type="GO" id="GO:0016746">
    <property type="term" value="F:acyltransferase activity"/>
    <property type="evidence" value="ECO:0007669"/>
    <property type="project" value="UniProtKB-KW"/>
</dbReference>
<dbReference type="PANTHER" id="PTHR30606">
    <property type="entry name" value="LIPID A BIOSYNTHESIS LAUROYL ACYLTRANSFERASE"/>
    <property type="match status" value="1"/>
</dbReference>
<evidence type="ECO:0000256" key="6">
    <source>
        <dbReference type="ARBA" id="ARBA00023315"/>
    </source>
</evidence>
<dbReference type="CDD" id="cd07984">
    <property type="entry name" value="LPLAT_LABLAT-like"/>
    <property type="match status" value="1"/>
</dbReference>
<evidence type="ECO:0000256" key="7">
    <source>
        <dbReference type="SAM" id="MobiDB-lite"/>
    </source>
</evidence>
<dbReference type="PANTHER" id="PTHR30606:SF10">
    <property type="entry name" value="PHOSPHATIDYLINOSITOL MANNOSIDE ACYLTRANSFERASE"/>
    <property type="match status" value="1"/>
</dbReference>
<evidence type="ECO:0000256" key="3">
    <source>
        <dbReference type="ARBA" id="ARBA00022519"/>
    </source>
</evidence>
<sequence>MDERTSAAAFTAGWALLRTVPEGAGRRVFDRIADHAWRKRIGGVRQLEANLRRVAGPDATLAQLRALSRATMRSYMRYYYEMFRLPAMTRGQVMRRVDVTGLENVETNLRRGRGVVAALPHMANYDLAGAWIAMHGIRPTTVAQRVRPERLFQRFVAARESIGIEVLPLTGGDGNAFGTLARRLRDGRLVCLLADRDLTRNGIEVDFFGEAARMPAGPAVLAERTGAALLPVSLWYDGDTMRIRVHEEIPVPEEGDRAAKVRAMTQRLAGEFEGVIAEHPENWHMLQRVFAADLDDLADPDRTGAADATGRAATVAPCAAPSPTTPDTGAHRAPGGCHATTVDTAPDVSADPAPPRDDDVGRRR</sequence>
<protein>
    <submittedName>
        <fullName evidence="8">Phosphatidylinositol mannoside acyltransferase</fullName>
    </submittedName>
</protein>
<keyword evidence="9" id="KW-1185">Reference proteome</keyword>
<name>A0ABN2SRU4_9ACTN</name>
<evidence type="ECO:0000256" key="4">
    <source>
        <dbReference type="ARBA" id="ARBA00022679"/>
    </source>
</evidence>
<dbReference type="Pfam" id="PF03279">
    <property type="entry name" value="Lip_A_acyltrans"/>
    <property type="match status" value="1"/>
</dbReference>
<keyword evidence="6 8" id="KW-0012">Acyltransferase</keyword>
<feature type="region of interest" description="Disordered" evidence="7">
    <location>
        <begin position="301"/>
        <end position="364"/>
    </location>
</feature>
<keyword evidence="2" id="KW-1003">Cell membrane</keyword>
<keyword evidence="4" id="KW-0808">Transferase</keyword>
<comment type="subcellular location">
    <subcellularLocation>
        <location evidence="1">Cell inner membrane</location>
    </subcellularLocation>
</comment>
<keyword evidence="3" id="KW-0997">Cell inner membrane</keyword>
<dbReference type="NCBIfam" id="NF005919">
    <property type="entry name" value="PRK07920.1"/>
    <property type="match status" value="1"/>
</dbReference>
<organism evidence="8 9">
    <name type="scientific">Nocardiopsis rhodophaea</name>
    <dbReference type="NCBI Taxonomy" id="280238"/>
    <lineage>
        <taxon>Bacteria</taxon>
        <taxon>Bacillati</taxon>
        <taxon>Actinomycetota</taxon>
        <taxon>Actinomycetes</taxon>
        <taxon>Streptosporangiales</taxon>
        <taxon>Nocardiopsidaceae</taxon>
        <taxon>Nocardiopsis</taxon>
    </lineage>
</organism>
<dbReference type="Proteomes" id="UP001501585">
    <property type="component" value="Unassembled WGS sequence"/>
</dbReference>
<evidence type="ECO:0000256" key="2">
    <source>
        <dbReference type="ARBA" id="ARBA00022475"/>
    </source>
</evidence>
<reference evidence="8 9" key="1">
    <citation type="journal article" date="2019" name="Int. J. Syst. Evol. Microbiol.">
        <title>The Global Catalogue of Microorganisms (GCM) 10K type strain sequencing project: providing services to taxonomists for standard genome sequencing and annotation.</title>
        <authorList>
            <consortium name="The Broad Institute Genomics Platform"/>
            <consortium name="The Broad Institute Genome Sequencing Center for Infectious Disease"/>
            <person name="Wu L."/>
            <person name="Ma J."/>
        </authorList>
    </citation>
    <scope>NUCLEOTIDE SEQUENCE [LARGE SCALE GENOMIC DNA]</scope>
    <source>
        <strain evidence="8 9">JCM 15313</strain>
    </source>
</reference>
<evidence type="ECO:0000256" key="1">
    <source>
        <dbReference type="ARBA" id="ARBA00004533"/>
    </source>
</evidence>
<dbReference type="RefSeq" id="WP_344161249.1">
    <property type="nucleotide sequence ID" value="NZ_BAAAPC010000006.1"/>
</dbReference>
<dbReference type="InterPro" id="IPR004960">
    <property type="entry name" value="LipA_acyltrans"/>
</dbReference>
<feature type="compositionally biased region" description="Basic and acidic residues" evidence="7">
    <location>
        <begin position="354"/>
        <end position="364"/>
    </location>
</feature>